<evidence type="ECO:0000256" key="8">
    <source>
        <dbReference type="ARBA" id="ARBA00022692"/>
    </source>
</evidence>
<evidence type="ECO:0000256" key="1">
    <source>
        <dbReference type="ARBA" id="ARBA00002442"/>
    </source>
</evidence>
<reference evidence="13 14" key="1">
    <citation type="submission" date="2016-10" db="EMBL/GenBank/DDBJ databases">
        <authorList>
            <person name="de Groot N.N."/>
        </authorList>
    </citation>
    <scope>NUCLEOTIDE SEQUENCE [LARGE SCALE GENOMIC DNA]</scope>
    <source>
        <strain evidence="14">L7-484,KACC 16230,DSM 25025</strain>
    </source>
</reference>
<dbReference type="GO" id="GO:0005886">
    <property type="term" value="C:plasma membrane"/>
    <property type="evidence" value="ECO:0007669"/>
    <property type="project" value="UniProtKB-SubCell"/>
</dbReference>
<dbReference type="Proteomes" id="UP000198793">
    <property type="component" value="Unassembled WGS sequence"/>
</dbReference>
<keyword evidence="11 12" id="KW-0472">Membrane</keyword>
<evidence type="ECO:0000256" key="9">
    <source>
        <dbReference type="ARBA" id="ARBA00022748"/>
    </source>
</evidence>
<name>A0A1H0BY15_9HYPH</name>
<proteinExistence type="inferred from homology"/>
<keyword evidence="14" id="KW-1185">Reference proteome</keyword>
<dbReference type="InterPro" id="IPR007078">
    <property type="entry name" value="Haem_export_protD_CcmD"/>
</dbReference>
<evidence type="ECO:0000313" key="13">
    <source>
        <dbReference type="EMBL" id="SDN50466.1"/>
    </source>
</evidence>
<dbReference type="GO" id="GO:0015886">
    <property type="term" value="P:heme transport"/>
    <property type="evidence" value="ECO:0007669"/>
    <property type="project" value="InterPro"/>
</dbReference>
<dbReference type="RefSeq" id="WP_090667212.1">
    <property type="nucleotide sequence ID" value="NZ_FNIT01000001.1"/>
</dbReference>
<evidence type="ECO:0000256" key="4">
    <source>
        <dbReference type="ARBA" id="ARBA00016461"/>
    </source>
</evidence>
<keyword evidence="8 12" id="KW-0812">Transmembrane</keyword>
<sequence length="48" mass="5168">MSASYVWFVGAAYGMSALAIGALALWIAVDAVRTRRRLASLDAERGRP</sequence>
<keyword evidence="5 12" id="KW-0813">Transport</keyword>
<keyword evidence="10 12" id="KW-1133">Transmembrane helix</keyword>
<accession>A0A1H0BY15</accession>
<evidence type="ECO:0000313" key="14">
    <source>
        <dbReference type="Proteomes" id="UP000198793"/>
    </source>
</evidence>
<evidence type="ECO:0000256" key="10">
    <source>
        <dbReference type="ARBA" id="ARBA00022989"/>
    </source>
</evidence>
<evidence type="ECO:0000256" key="7">
    <source>
        <dbReference type="ARBA" id="ARBA00022519"/>
    </source>
</evidence>
<dbReference type="GO" id="GO:0017004">
    <property type="term" value="P:cytochrome complex assembly"/>
    <property type="evidence" value="ECO:0007669"/>
    <property type="project" value="UniProtKB-KW"/>
</dbReference>
<dbReference type="AlphaFoldDB" id="A0A1H0BY15"/>
<comment type="subcellular location">
    <subcellularLocation>
        <location evidence="2 12">Cell inner membrane</location>
        <topology evidence="2 12">Single-pass membrane protein</topology>
    </subcellularLocation>
</comment>
<evidence type="ECO:0000256" key="5">
    <source>
        <dbReference type="ARBA" id="ARBA00022448"/>
    </source>
</evidence>
<comment type="similarity">
    <text evidence="3 12">Belongs to the CcmD/CycX/HelD family.</text>
</comment>
<evidence type="ECO:0000256" key="6">
    <source>
        <dbReference type="ARBA" id="ARBA00022475"/>
    </source>
</evidence>
<organism evidence="13 14">
    <name type="scientific">Aureimonas jatrophae</name>
    <dbReference type="NCBI Taxonomy" id="1166073"/>
    <lineage>
        <taxon>Bacteria</taxon>
        <taxon>Pseudomonadati</taxon>
        <taxon>Pseudomonadota</taxon>
        <taxon>Alphaproteobacteria</taxon>
        <taxon>Hyphomicrobiales</taxon>
        <taxon>Aurantimonadaceae</taxon>
        <taxon>Aureimonas</taxon>
    </lineage>
</organism>
<keyword evidence="9 12" id="KW-0201">Cytochrome c-type biogenesis</keyword>
<evidence type="ECO:0000256" key="12">
    <source>
        <dbReference type="RuleBase" id="RU363101"/>
    </source>
</evidence>
<dbReference type="Pfam" id="PF04995">
    <property type="entry name" value="CcmD"/>
    <property type="match status" value="1"/>
</dbReference>
<protein>
    <recommendedName>
        <fullName evidence="4 12">Heme exporter protein D</fullName>
    </recommendedName>
</protein>
<gene>
    <name evidence="13" type="ORF">SAMN05192530_10151</name>
</gene>
<keyword evidence="6 12" id="KW-1003">Cell membrane</keyword>
<comment type="function">
    <text evidence="1 12">Required for the export of heme to the periplasm for the biogenesis of c-type cytochromes.</text>
</comment>
<feature type="transmembrane region" description="Helical" evidence="12">
    <location>
        <begin position="6"/>
        <end position="29"/>
    </location>
</feature>
<evidence type="ECO:0000256" key="2">
    <source>
        <dbReference type="ARBA" id="ARBA00004377"/>
    </source>
</evidence>
<dbReference type="NCBIfam" id="TIGR03141">
    <property type="entry name" value="cytochro_ccmD"/>
    <property type="match status" value="1"/>
</dbReference>
<evidence type="ECO:0000256" key="11">
    <source>
        <dbReference type="ARBA" id="ARBA00023136"/>
    </source>
</evidence>
<evidence type="ECO:0000256" key="3">
    <source>
        <dbReference type="ARBA" id="ARBA00008741"/>
    </source>
</evidence>
<dbReference type="EMBL" id="FNIT01000001">
    <property type="protein sequence ID" value="SDN50466.1"/>
    <property type="molecule type" value="Genomic_DNA"/>
</dbReference>
<keyword evidence="7 12" id="KW-0997">Cell inner membrane</keyword>